<dbReference type="Proteomes" id="UP000313359">
    <property type="component" value="Unassembled WGS sequence"/>
</dbReference>
<organism evidence="2 3">
    <name type="scientific">Lentinus tigrinus ALCF2SS1-6</name>
    <dbReference type="NCBI Taxonomy" id="1328759"/>
    <lineage>
        <taxon>Eukaryota</taxon>
        <taxon>Fungi</taxon>
        <taxon>Dikarya</taxon>
        <taxon>Basidiomycota</taxon>
        <taxon>Agaricomycotina</taxon>
        <taxon>Agaricomycetes</taxon>
        <taxon>Polyporales</taxon>
        <taxon>Polyporaceae</taxon>
        <taxon>Lentinus</taxon>
    </lineage>
</organism>
<accession>A0A5C2SAV1</accession>
<dbReference type="Gene3D" id="1.20.1280.50">
    <property type="match status" value="1"/>
</dbReference>
<evidence type="ECO:0000313" key="2">
    <source>
        <dbReference type="EMBL" id="RPD60407.1"/>
    </source>
</evidence>
<evidence type="ECO:0000313" key="3">
    <source>
        <dbReference type="Proteomes" id="UP000313359"/>
    </source>
</evidence>
<dbReference type="AlphaFoldDB" id="A0A5C2SAV1"/>
<gene>
    <name evidence="2" type="ORF">L227DRAFT_653468</name>
</gene>
<keyword evidence="3" id="KW-1185">Reference proteome</keyword>
<dbReference type="InterPro" id="IPR001810">
    <property type="entry name" value="F-box_dom"/>
</dbReference>
<name>A0A5C2SAV1_9APHY</name>
<evidence type="ECO:0000259" key="1">
    <source>
        <dbReference type="Pfam" id="PF12937"/>
    </source>
</evidence>
<protein>
    <recommendedName>
        <fullName evidence="1">F-box domain-containing protein</fullName>
    </recommendedName>
</protein>
<reference evidence="2" key="1">
    <citation type="journal article" date="2018" name="Genome Biol. Evol.">
        <title>Genomics and development of Lentinus tigrinus, a white-rot wood-decaying mushroom with dimorphic fruiting bodies.</title>
        <authorList>
            <person name="Wu B."/>
            <person name="Xu Z."/>
            <person name="Knudson A."/>
            <person name="Carlson A."/>
            <person name="Chen N."/>
            <person name="Kovaka S."/>
            <person name="LaButti K."/>
            <person name="Lipzen A."/>
            <person name="Pennachio C."/>
            <person name="Riley R."/>
            <person name="Schakwitz W."/>
            <person name="Umezawa K."/>
            <person name="Ohm R.A."/>
            <person name="Grigoriev I.V."/>
            <person name="Nagy L.G."/>
            <person name="Gibbons J."/>
            <person name="Hibbett D."/>
        </authorList>
    </citation>
    <scope>NUCLEOTIDE SEQUENCE [LARGE SCALE GENOMIC DNA]</scope>
    <source>
        <strain evidence="2">ALCF2SS1-6</strain>
    </source>
</reference>
<dbReference type="Pfam" id="PF12937">
    <property type="entry name" value="F-box-like"/>
    <property type="match status" value="1"/>
</dbReference>
<sequence>MSTSDVSVESLETLVQVISSGVQELRIACAEGTTRQLEQLDFLKAMFLNGARISDAFRNVVLPVNRLPREILTHIFSLLRDELSIPAHFPARWPFKMYKAEPLEPLLAVCRRWRELALATPSLWNNIAINDRRSNNHFIRSIGVPLSINIVPRYTRQTDAWCRNVDSQIQQLHIDVFEGEEEPDSLSDFLQTFSATRLLHCKIDAPYALFFRSLSVAPTVSLFGGNGSNLRSLYLASVSFLPANAFPSLTRFTLCFPTYIPPGHGGKPWDICDLKFLAGSPLLEELYLCRIQVHFRAPPPSNARRSPSVKLPRLRYFAFDAYRELDIVQAIRTIDSAIIPPPSCHRYYTSLRPNIIAEYLSTLSPNEPFRRLRIDFSGRNLLQLSGKQGSISMSMPVKSGVDWRRLHTAFRTSRVFEDIEELWICLSPIDYGLIRFFQPLFTWFPRVRGLSITLNPLYSPHQLLSLEYVLGTLHVGIICPLLDTLCVNLSGNVTSVDPLECVLRGRALGRPLRRLVIGYDPRLEMNVLGDVLALEELVDEFVVGEVMVPVELASDWLLDIPNAFDEASPVKEGWARWSPNPL</sequence>
<dbReference type="OrthoDB" id="2752736at2759"/>
<feature type="domain" description="F-box" evidence="1">
    <location>
        <begin position="65"/>
        <end position="129"/>
    </location>
</feature>
<dbReference type="EMBL" id="ML122266">
    <property type="protein sequence ID" value="RPD60407.1"/>
    <property type="molecule type" value="Genomic_DNA"/>
</dbReference>
<feature type="non-terminal residue" evidence="2">
    <location>
        <position position="1"/>
    </location>
</feature>
<proteinExistence type="predicted"/>